<feature type="active site" evidence="8">
    <location>
        <position position="378"/>
    </location>
</feature>
<comment type="caution">
    <text evidence="14">The sequence shown here is derived from an EMBL/GenBank/DDBJ whole genome shotgun (WGS) entry which is preliminary data.</text>
</comment>
<dbReference type="OrthoDB" id="269822at2759"/>
<evidence type="ECO:0000256" key="11">
    <source>
        <dbReference type="SAM" id="Coils"/>
    </source>
</evidence>
<evidence type="ECO:0000256" key="7">
    <source>
        <dbReference type="PIRNR" id="PIRNR000956"/>
    </source>
</evidence>
<feature type="binding site" evidence="9">
    <location>
        <position position="412"/>
    </location>
    <ligand>
        <name>Ca(2+)</name>
        <dbReference type="ChEBI" id="CHEBI:29108"/>
    </ligand>
</feature>
<accession>A0A1W0X8P1</accession>
<dbReference type="GO" id="GO:0007186">
    <property type="term" value="P:G protein-coupled receptor signaling pathway"/>
    <property type="evidence" value="ECO:0007669"/>
    <property type="project" value="TreeGrafter"/>
</dbReference>
<dbReference type="Gene3D" id="2.60.40.150">
    <property type="entry name" value="C2 domain"/>
    <property type="match status" value="1"/>
</dbReference>
<dbReference type="Proteomes" id="UP000192578">
    <property type="component" value="Unassembled WGS sequence"/>
</dbReference>
<comment type="cofactor">
    <cofactor evidence="9">
        <name>Ca(2+)</name>
        <dbReference type="ChEBI" id="CHEBI:29108"/>
    </cofactor>
    <text evidence="9">Binds 1 Ca(2+) ion per subunit.</text>
</comment>
<proteinExistence type="predicted"/>
<dbReference type="FunFam" id="1.10.238.10:FF:000005">
    <property type="entry name" value="Phosphoinositide phospholipase C"/>
    <property type="match status" value="1"/>
</dbReference>
<evidence type="ECO:0000313" key="15">
    <source>
        <dbReference type="Proteomes" id="UP000192578"/>
    </source>
</evidence>
<dbReference type="InterPro" id="IPR035892">
    <property type="entry name" value="C2_domain_sf"/>
</dbReference>
<evidence type="ECO:0000256" key="1">
    <source>
        <dbReference type="ARBA" id="ARBA00004496"/>
    </source>
</evidence>
<evidence type="ECO:0000256" key="3">
    <source>
        <dbReference type="ARBA" id="ARBA00022801"/>
    </source>
</evidence>
<dbReference type="GO" id="GO:0051209">
    <property type="term" value="P:release of sequestered calcium ion into cytosol"/>
    <property type="evidence" value="ECO:0007669"/>
    <property type="project" value="TreeGrafter"/>
</dbReference>
<comment type="subcellular location">
    <subcellularLocation>
        <location evidence="1">Cytoplasm</location>
    </subcellularLocation>
</comment>
<feature type="binding site" evidence="9">
    <location>
        <position position="333"/>
    </location>
    <ligand>
        <name>Ca(2+)</name>
        <dbReference type="ChEBI" id="CHEBI:29108"/>
    </ligand>
</feature>
<evidence type="ECO:0000256" key="8">
    <source>
        <dbReference type="PIRSR" id="PIRSR000956-1"/>
    </source>
</evidence>
<gene>
    <name evidence="14" type="ORF">BV898_02257</name>
</gene>
<dbReference type="SUPFAM" id="SSF51695">
    <property type="entry name" value="PLC-like phosphodiesterases"/>
    <property type="match status" value="1"/>
</dbReference>
<dbReference type="Pfam" id="PF00388">
    <property type="entry name" value="PI-PLC-X"/>
    <property type="match status" value="1"/>
</dbReference>
<dbReference type="InterPro" id="IPR001192">
    <property type="entry name" value="PI-PLC_fam"/>
</dbReference>
<dbReference type="EC" id="3.1.4.11" evidence="7"/>
<dbReference type="InterPro" id="IPR000909">
    <property type="entry name" value="PLipase_C_PInositol-sp_X_dom"/>
</dbReference>
<dbReference type="GO" id="GO:0048015">
    <property type="term" value="P:phosphatidylinositol-mediated signaling"/>
    <property type="evidence" value="ECO:0007669"/>
    <property type="project" value="TreeGrafter"/>
</dbReference>
<dbReference type="InterPro" id="IPR037862">
    <property type="entry name" value="PLC-beta_PH"/>
</dbReference>
<dbReference type="GO" id="GO:0005737">
    <property type="term" value="C:cytoplasm"/>
    <property type="evidence" value="ECO:0007669"/>
    <property type="project" value="UniProtKB-SubCell"/>
</dbReference>
<dbReference type="InterPro" id="IPR015359">
    <property type="entry name" value="PLC_EF-hand-like"/>
</dbReference>
<dbReference type="PROSITE" id="PS50007">
    <property type="entry name" value="PIPLC_X_DOMAIN"/>
    <property type="match status" value="1"/>
</dbReference>
<evidence type="ECO:0000256" key="5">
    <source>
        <dbReference type="ARBA" id="ARBA00023098"/>
    </source>
</evidence>
<keyword evidence="9" id="KW-0479">Metal-binding</keyword>
<dbReference type="Pfam" id="PF17787">
    <property type="entry name" value="PH_14"/>
    <property type="match status" value="1"/>
</dbReference>
<dbReference type="SMART" id="SM00239">
    <property type="entry name" value="C2"/>
    <property type="match status" value="1"/>
</dbReference>
<dbReference type="SUPFAM" id="SSF47473">
    <property type="entry name" value="EF-hand"/>
    <property type="match status" value="1"/>
</dbReference>
<feature type="active site" evidence="8">
    <location>
        <position position="332"/>
    </location>
</feature>
<dbReference type="PRINTS" id="PR00390">
    <property type="entry name" value="PHPHLIPASEC"/>
</dbReference>
<sequence>MPLPAVTVHEKRFHQELQLSQSPTVSGCKAIKWEEGTSYVASVTIGVDPNCLFFYWTDQHRKSECLDLAVVRDTRTGDKKAHTPRDKTLSQLCLIGEEPTPERCMTIVCGNSYVDLRFISFIFTKRSDAQFWTNELFQLAYNYKTQNISLERTLLKTYTKLKITSASEVRITVKDIIQYFYTDKDDRRRCERTLESHKNDPILLEKFQFKDFLRLYSQIVPRPDLESIFISLTGSKSVKFLTAEQMRDFLNRTQRDPRLNEILHPYATTETARVLIDKYEPHESSRSEGRLSQDGFIRFLLSDANSVVSPSCFTLHQDMSHPLSHYFINSSHNTYLLGAQIKGKSSSEMYRQALLTGCRCVELDCWPEEDGKDILITHGRTFTEPIAIKDALEAISDYAFKTSDYPLILSLENRCPAKLQDKLGRYLKRYFGPALLDQALSSHPLETGVALPSPEALKNCVLVKNKKRAPTVGASPLSGPNHQIDPTGEGIPEDALANDNSDTDDESDDTYPVEAGGLAVSQEATAAAKQTGRPPVVQMVETELSRLVNYVQPTRFDSFEAAKKRDRAYECVSLVEDHANVYLKKDPVHFIDFNKRQMTRVYPNATRVKSTNFLPFFFWSAGCQMVALNVQTADLGMQLNTGVFEINGRSGYLTKPELMRQKNRTLDPFTESNLDGVVPASISIRIITGLMLSLKRISTFVEVDIYGIFADINKKNHRTRACQNNGQNPQYDQTNQPFTFRVMLPEMAYLRISVREERTSRLIGHCLLPVSQFRPGYRHVVLRNEIGQTLPATVFIFTDVKDYVPNYQIDLANALENPIRHQNEHDRKEKMDQLINLTNDLEDQDPEVIEQAMAPKDPLPGNGAPPQLAISNGEMNGNGGNHSELTPPVRNDTPEKIVHPLSACLVVDRAHRESTSTATPSGTPYIGKPRSGSGNLTTQVQPENPDDLAAHQRLQAVHAPVVEELKRQTKAIQKTCSQQDKDLQKLRSKYEKNIKRLEMSHAKERERVILVHDKSRTEQEKRGGGRTTGGGDADGMVKLQEGQWWELLKRQAEAATALRMEYYRKELDLNLTYHETFYRQLEAELNLQQLVMNEQLKSVNTFNVEEIKKKLSQQASKELAELKTRKDLDKSQLEQRRDDVTQKNIRQGVSIAKKYEILYEDRRKILTEEIEMLLQKVKREKSQVELDLREKFDAKRSVLEDELKKNSSPHAATAVRTSNGELNSRF</sequence>
<feature type="coiled-coil region" evidence="11">
    <location>
        <begin position="980"/>
        <end position="1007"/>
    </location>
</feature>
<dbReference type="PANTHER" id="PTHR10336">
    <property type="entry name" value="PHOSPHOINOSITIDE-SPECIFIC PHOSPHOLIPASE C FAMILY PROTEIN"/>
    <property type="match status" value="1"/>
</dbReference>
<feature type="binding site" evidence="9">
    <location>
        <position position="364"/>
    </location>
    <ligand>
        <name>Ca(2+)</name>
        <dbReference type="ChEBI" id="CHEBI:29108"/>
    </ligand>
</feature>
<evidence type="ECO:0000256" key="2">
    <source>
        <dbReference type="ARBA" id="ARBA00022490"/>
    </source>
</evidence>
<evidence type="ECO:0000259" key="13">
    <source>
        <dbReference type="PROSITE" id="PS50008"/>
    </source>
</evidence>
<feature type="region of interest" description="Disordered" evidence="12">
    <location>
        <begin position="1200"/>
        <end position="1226"/>
    </location>
</feature>
<feature type="region of interest" description="Disordered" evidence="12">
    <location>
        <begin position="1015"/>
        <end position="1035"/>
    </location>
</feature>
<dbReference type="Pfam" id="PF09279">
    <property type="entry name" value="EF-hand_like"/>
    <property type="match status" value="1"/>
</dbReference>
<evidence type="ECO:0000256" key="12">
    <source>
        <dbReference type="SAM" id="MobiDB-lite"/>
    </source>
</evidence>
<dbReference type="EMBL" id="MTYJ01000009">
    <property type="protein sequence ID" value="OQV23909.1"/>
    <property type="molecule type" value="Genomic_DNA"/>
</dbReference>
<keyword evidence="9" id="KW-0106">Calcium</keyword>
<feature type="binding site" evidence="9">
    <location>
        <position position="362"/>
    </location>
    <ligand>
        <name>Ca(2+)</name>
        <dbReference type="ChEBI" id="CHEBI:29108"/>
    </ligand>
</feature>
<dbReference type="InterPro" id="IPR001711">
    <property type="entry name" value="PLipase_C_Pinositol-sp_Y"/>
</dbReference>
<dbReference type="GO" id="GO:0004435">
    <property type="term" value="F:phosphatidylinositol-4,5-bisphosphate phospholipase C activity"/>
    <property type="evidence" value="ECO:0007669"/>
    <property type="project" value="UniProtKB-UniRule"/>
</dbReference>
<keyword evidence="2" id="KW-0963">Cytoplasm</keyword>
<dbReference type="CDD" id="cd13361">
    <property type="entry name" value="PH_PLC_beta"/>
    <property type="match status" value="1"/>
</dbReference>
<dbReference type="InterPro" id="IPR017946">
    <property type="entry name" value="PLC-like_Pdiesterase_TIM-brl"/>
</dbReference>
<reference evidence="15" key="1">
    <citation type="submission" date="2017-01" db="EMBL/GenBank/DDBJ databases">
        <title>Comparative genomics of anhydrobiosis in the tardigrade Hypsibius dujardini.</title>
        <authorList>
            <person name="Yoshida Y."/>
            <person name="Koutsovoulos G."/>
            <person name="Laetsch D."/>
            <person name="Stevens L."/>
            <person name="Kumar S."/>
            <person name="Horikawa D."/>
            <person name="Ishino K."/>
            <person name="Komine S."/>
            <person name="Tomita M."/>
            <person name="Blaxter M."/>
            <person name="Arakawa K."/>
        </authorList>
    </citation>
    <scope>NUCLEOTIDE SEQUENCE [LARGE SCALE GENOMIC DNA]</scope>
    <source>
        <strain evidence="15">Z151</strain>
    </source>
</reference>
<keyword evidence="5 7" id="KW-0443">Lipid metabolism</keyword>
<evidence type="ECO:0000256" key="10">
    <source>
        <dbReference type="RuleBase" id="RU361133"/>
    </source>
</evidence>
<dbReference type="Gene3D" id="1.20.1230.10">
    <property type="entry name" value="Phospholipase C beta, distal C-terminal domain"/>
    <property type="match status" value="1"/>
</dbReference>
<feature type="region of interest" description="Disordered" evidence="12">
    <location>
        <begin position="471"/>
        <end position="509"/>
    </location>
</feature>
<dbReference type="Gene3D" id="1.10.238.10">
    <property type="entry name" value="EF-hand"/>
    <property type="match status" value="1"/>
</dbReference>
<dbReference type="CDD" id="cd00275">
    <property type="entry name" value="C2_PLC_like"/>
    <property type="match status" value="1"/>
</dbReference>
<keyword evidence="3 7" id="KW-0378">Hydrolase</keyword>
<dbReference type="GO" id="GO:0016042">
    <property type="term" value="P:lipid catabolic process"/>
    <property type="evidence" value="ECO:0007669"/>
    <property type="project" value="UniProtKB-KW"/>
</dbReference>
<organism evidence="14 15">
    <name type="scientific">Hypsibius exemplaris</name>
    <name type="common">Freshwater tardigrade</name>
    <dbReference type="NCBI Taxonomy" id="2072580"/>
    <lineage>
        <taxon>Eukaryota</taxon>
        <taxon>Metazoa</taxon>
        <taxon>Ecdysozoa</taxon>
        <taxon>Tardigrada</taxon>
        <taxon>Eutardigrada</taxon>
        <taxon>Parachela</taxon>
        <taxon>Hypsibioidea</taxon>
        <taxon>Hypsibiidae</taxon>
        <taxon>Hypsibius</taxon>
    </lineage>
</organism>
<dbReference type="PIRSF" id="PIRSF000956">
    <property type="entry name" value="PLC-beta"/>
    <property type="match status" value="1"/>
</dbReference>
<feature type="compositionally biased region" description="Polar residues" evidence="12">
    <location>
        <begin position="1206"/>
        <end position="1226"/>
    </location>
</feature>
<keyword evidence="15" id="KW-1185">Reference proteome</keyword>
<dbReference type="GO" id="GO:0046488">
    <property type="term" value="P:phosphatidylinositol metabolic process"/>
    <property type="evidence" value="ECO:0007669"/>
    <property type="project" value="TreeGrafter"/>
</dbReference>
<keyword evidence="4 7" id="KW-0442">Lipid degradation</keyword>
<dbReference type="InterPro" id="IPR011992">
    <property type="entry name" value="EF-hand-dom_pair"/>
</dbReference>
<dbReference type="Gene3D" id="3.20.20.190">
    <property type="entry name" value="Phosphatidylinositol (PI) phosphodiesterase"/>
    <property type="match status" value="1"/>
</dbReference>
<feature type="domain" description="PI-PLC Y-box" evidence="13">
    <location>
        <begin position="544"/>
        <end position="660"/>
    </location>
</feature>
<name>A0A1W0X8P1_HYPEX</name>
<keyword evidence="11" id="KW-0175">Coiled coil</keyword>
<dbReference type="CDD" id="cd08591">
    <property type="entry name" value="PI-PLCc_beta"/>
    <property type="match status" value="1"/>
</dbReference>
<dbReference type="InterPro" id="IPR042531">
    <property type="entry name" value="PLC-beta_C_sf"/>
</dbReference>
<dbReference type="AlphaFoldDB" id="A0A1W0X8P1"/>
<evidence type="ECO:0000256" key="6">
    <source>
        <dbReference type="ARBA" id="ARBA00023224"/>
    </source>
</evidence>
<dbReference type="SUPFAM" id="SSF69989">
    <property type="entry name" value="C-terminal domain of PLC-beta"/>
    <property type="match status" value="1"/>
</dbReference>
<feature type="region of interest" description="Disordered" evidence="12">
    <location>
        <begin position="853"/>
        <end position="891"/>
    </location>
</feature>
<dbReference type="InterPro" id="IPR000008">
    <property type="entry name" value="C2_dom"/>
</dbReference>
<evidence type="ECO:0000313" key="14">
    <source>
        <dbReference type="EMBL" id="OQV23909.1"/>
    </source>
</evidence>
<evidence type="ECO:0000256" key="4">
    <source>
        <dbReference type="ARBA" id="ARBA00022963"/>
    </source>
</evidence>
<dbReference type="SUPFAM" id="SSF49562">
    <property type="entry name" value="C2 domain (Calcium/lipid-binding domain, CaLB)"/>
    <property type="match status" value="1"/>
</dbReference>
<feature type="region of interest" description="Disordered" evidence="12">
    <location>
        <begin position="911"/>
        <end position="937"/>
    </location>
</feature>
<dbReference type="Gene3D" id="2.30.29.240">
    <property type="match status" value="1"/>
</dbReference>
<dbReference type="SUPFAM" id="SSF50729">
    <property type="entry name" value="PH domain-like"/>
    <property type="match status" value="1"/>
</dbReference>
<dbReference type="PANTHER" id="PTHR10336:SF149">
    <property type="entry name" value="1-PHOSPHATIDYLINOSITOL 4,5-BISPHOSPHATE PHOSPHODIESTERASE CLASSES I AND II"/>
    <property type="match status" value="1"/>
</dbReference>
<dbReference type="SMART" id="SM00148">
    <property type="entry name" value="PLCXc"/>
    <property type="match status" value="1"/>
</dbReference>
<dbReference type="PROSITE" id="PS50008">
    <property type="entry name" value="PIPLC_Y_DOMAIN"/>
    <property type="match status" value="1"/>
</dbReference>
<protein>
    <recommendedName>
        <fullName evidence="7">1-phosphatidylinositol 4,5-bisphosphate phosphodiesterase</fullName>
        <ecNumber evidence="7">3.1.4.11</ecNumber>
    </recommendedName>
</protein>
<dbReference type="InterPro" id="IPR016280">
    <property type="entry name" value="PLC-beta"/>
</dbReference>
<dbReference type="GO" id="GO:0005509">
    <property type="term" value="F:calcium ion binding"/>
    <property type="evidence" value="ECO:0007669"/>
    <property type="project" value="UniProtKB-UniRule"/>
</dbReference>
<dbReference type="Pfam" id="PF00168">
    <property type="entry name" value="C2"/>
    <property type="match status" value="1"/>
</dbReference>
<comment type="catalytic activity">
    <reaction evidence="7 10">
        <text>a 1,2-diacyl-sn-glycero-3-phospho-(1D-myo-inositol-4,5-bisphosphate) + H2O = 1D-myo-inositol 1,4,5-trisphosphate + a 1,2-diacyl-sn-glycerol + H(+)</text>
        <dbReference type="Rhea" id="RHEA:33179"/>
        <dbReference type="ChEBI" id="CHEBI:15377"/>
        <dbReference type="ChEBI" id="CHEBI:15378"/>
        <dbReference type="ChEBI" id="CHEBI:17815"/>
        <dbReference type="ChEBI" id="CHEBI:58456"/>
        <dbReference type="ChEBI" id="CHEBI:203600"/>
        <dbReference type="EC" id="3.1.4.11"/>
    </reaction>
</comment>
<dbReference type="Pfam" id="PF00387">
    <property type="entry name" value="PI-PLC-Y"/>
    <property type="match status" value="1"/>
</dbReference>
<evidence type="ECO:0000256" key="9">
    <source>
        <dbReference type="PIRSR" id="PIRSR000956-2"/>
    </source>
</evidence>
<keyword evidence="6 7" id="KW-0807">Transducer</keyword>
<dbReference type="SMART" id="SM00149">
    <property type="entry name" value="PLCYc"/>
    <property type="match status" value="1"/>
</dbReference>